<evidence type="ECO:0000313" key="2">
    <source>
        <dbReference type="EMBL" id="CAE8631729.1"/>
    </source>
</evidence>
<comment type="caution">
    <text evidence="2">The sequence shown here is derived from an EMBL/GenBank/DDBJ whole genome shotgun (WGS) entry which is preliminary data.</text>
</comment>
<reference evidence="2" key="1">
    <citation type="submission" date="2021-02" db="EMBL/GenBank/DDBJ databases">
        <authorList>
            <person name="Dougan E. K."/>
            <person name="Rhodes N."/>
            <person name="Thang M."/>
            <person name="Chan C."/>
        </authorList>
    </citation>
    <scope>NUCLEOTIDE SEQUENCE</scope>
</reference>
<feature type="region of interest" description="Disordered" evidence="1">
    <location>
        <begin position="254"/>
        <end position="277"/>
    </location>
</feature>
<dbReference type="OrthoDB" id="10283588at2759"/>
<feature type="compositionally biased region" description="Low complexity" evidence="1">
    <location>
        <begin position="187"/>
        <end position="217"/>
    </location>
</feature>
<feature type="region of interest" description="Disordered" evidence="1">
    <location>
        <begin position="184"/>
        <end position="224"/>
    </location>
</feature>
<evidence type="ECO:0000313" key="3">
    <source>
        <dbReference type="Proteomes" id="UP000654075"/>
    </source>
</evidence>
<proteinExistence type="predicted"/>
<sequence length="1348" mass="144857">MPVSECSDFFDPPAPPAGWTMPSNYVVKRCWICRKMSTSPSPLREVIWTVPDVAVWVPLFPWGDGKRGTPIGLVCKVFTSGGWQIDVQGMFLRQHDAFICLKNSDPNIRIRNADQLGPRTVAYVEVFGQPTMDVELLEYNGATIAGEQFDAGTDGFHRKMYSSCAKKSLSITTGPVARHGLASVSRPSVHSTAAASSSSGATPPGAHAASAAAPSSSDACGEPEAEMDGLTKFWNTFRVGGSVEVSTASAAKARAAPVVAASKNKKKREASEATVASNAAVPASFDLEDAKRARLARPMDAESSKPSGNMQDVDDRWYAETWLKLGRMTQLDLQGDESVANDVMRDIIKSFADLRSEIQKKKKAAMLRRTTSNDEFKSLVEELDKHVAESVLVLKALAAPQCPGALITQVSDAITTGGWKFPEVLLSKCVKGIFHDDLKWSRWSDLLDVSRVLAVSLLGRQKAHAALRLALGQFVQKLLKSIPLAKVLASLQSLADTMATKLTCNEFELEQANFECLRLKVLSAIANCEAACSDQSDDACILASSVGLPVGKKLLELGRAAATGRRSALAYLDTLDVQVSCMTDIFVTDENDALLESGEFRCSSQGVVTKLAAGNTADTGVKLHIEFVSLVNAGLASIVQSHVQNELCAFLIHVAESLNETGTMAEPCSWAVRMLEKIVSSSTASSPAGSPAIRFDDLNLVLSFHTMLSSTANCVFGMKQGINSADVAARMRNALEDAAMQIQTKFPVTATPVSALGTAVSQLVVAMLNTEMNDIMTKYGAMTVRVLDNSATLAASPTDVLDRMTAMYQRIKLLSTGLQAARQLTHALSDHQVMENIPDKSHIAEAKVAAFHTCVLKDLATTGDGQWWAQVPTLQAGVAKLVDLALNGLDSAKTVYMLQVKTTTDAMATSLALPDFNGGEDIEQAMKEFIATHDMATIKKTHDGRGRAFYGKGEGNRPVDESEPEQASVLVLHAMSSKEPMSSTSEQGVVFQPQDAVLARRDDQLPDEQAMTSSPGTTLMNQAGMASAQHNSTVDAVDLRHSQVSQDLEKELEELLDAESDGAAEGGTFPTDTATTSKAFMDSGVEAHDEDSSNLFGEDELLASADGNGGDDDVVGSLQGAREFVAMFGGSKEDFLARLDADPNGMGYCVKTYILDAESYYLPQFRTRLYLVGIRRNVPHMCRSPEDVQRRAAAKTKADTPSEDQSGKKWVALHMDMADKRGLHFPPELLDNFSESLLGDLSGNAFSAVCCMAIVMAITVSLEFDTENDMQEEEAADRIEDSVSCSADGKMDDASPQLVAVDEVMARKGAIAVTGRYFLDRQLSEDYTIANKVLGSGMSGPVQLATGK</sequence>
<organism evidence="2 3">
    <name type="scientific">Polarella glacialis</name>
    <name type="common">Dinoflagellate</name>
    <dbReference type="NCBI Taxonomy" id="89957"/>
    <lineage>
        <taxon>Eukaryota</taxon>
        <taxon>Sar</taxon>
        <taxon>Alveolata</taxon>
        <taxon>Dinophyceae</taxon>
        <taxon>Suessiales</taxon>
        <taxon>Suessiaceae</taxon>
        <taxon>Polarella</taxon>
    </lineage>
</organism>
<dbReference type="Proteomes" id="UP000654075">
    <property type="component" value="Unassembled WGS sequence"/>
</dbReference>
<feature type="non-terminal residue" evidence="2">
    <location>
        <position position="1348"/>
    </location>
</feature>
<keyword evidence="3" id="KW-1185">Reference proteome</keyword>
<dbReference type="Gene3D" id="3.40.50.150">
    <property type="entry name" value="Vaccinia Virus protein VP39"/>
    <property type="match status" value="1"/>
</dbReference>
<name>A0A813H1Y7_POLGL</name>
<dbReference type="SUPFAM" id="SSF53335">
    <property type="entry name" value="S-adenosyl-L-methionine-dependent methyltransferases"/>
    <property type="match status" value="1"/>
</dbReference>
<gene>
    <name evidence="2" type="ORF">PGLA1383_LOCUS47735</name>
</gene>
<dbReference type="EMBL" id="CAJNNV010030192">
    <property type="protein sequence ID" value="CAE8631729.1"/>
    <property type="molecule type" value="Genomic_DNA"/>
</dbReference>
<accession>A0A813H1Y7</accession>
<protein>
    <submittedName>
        <fullName evidence="2">Uncharacterized protein</fullName>
    </submittedName>
</protein>
<dbReference type="InterPro" id="IPR029063">
    <property type="entry name" value="SAM-dependent_MTases_sf"/>
</dbReference>
<evidence type="ECO:0000256" key="1">
    <source>
        <dbReference type="SAM" id="MobiDB-lite"/>
    </source>
</evidence>